<keyword evidence="1" id="KW-0812">Transmembrane</keyword>
<dbReference type="EMBL" id="HBGQ01103961">
    <property type="protein sequence ID" value="CAD9546163.1"/>
    <property type="molecule type" value="Transcribed_RNA"/>
</dbReference>
<evidence type="ECO:0000256" key="1">
    <source>
        <dbReference type="SAM" id="Phobius"/>
    </source>
</evidence>
<evidence type="ECO:0000313" key="2">
    <source>
        <dbReference type="EMBL" id="CAD9546163.1"/>
    </source>
</evidence>
<accession>A0A7S2JGU7</accession>
<dbReference type="AlphaFoldDB" id="A0A7S2JGU7"/>
<reference evidence="2" key="1">
    <citation type="submission" date="2021-01" db="EMBL/GenBank/DDBJ databases">
        <authorList>
            <person name="Corre E."/>
            <person name="Pelletier E."/>
            <person name="Niang G."/>
            <person name="Scheremetjew M."/>
            <person name="Finn R."/>
            <person name="Kale V."/>
            <person name="Holt S."/>
            <person name="Cochrane G."/>
            <person name="Meng A."/>
            <person name="Brown T."/>
            <person name="Cohen L."/>
        </authorList>
    </citation>
    <scope>NUCLEOTIDE SEQUENCE</scope>
    <source>
        <strain evidence="2">CCMP2222</strain>
    </source>
</reference>
<keyword evidence="1" id="KW-1133">Transmembrane helix</keyword>
<proteinExistence type="predicted"/>
<feature type="transmembrane region" description="Helical" evidence="1">
    <location>
        <begin position="65"/>
        <end position="85"/>
    </location>
</feature>
<organism evidence="2">
    <name type="scientific">Alexandrium andersonii</name>
    <dbReference type="NCBI Taxonomy" id="327968"/>
    <lineage>
        <taxon>Eukaryota</taxon>
        <taxon>Sar</taxon>
        <taxon>Alveolata</taxon>
        <taxon>Dinophyceae</taxon>
        <taxon>Gonyaulacales</taxon>
        <taxon>Pyrocystaceae</taxon>
        <taxon>Alexandrium</taxon>
    </lineage>
</organism>
<sequence>MSVMAAVARCARAPQRNPAMLLSRRCLGDSVAGPQIGDLAANAKIATQFFTKTPVSYAEFKQQCVSLRIFVFAAVNAGLVAALFLDPPKSSYWMRMSPKYLFSSVFAGTPPPMFLSQKVEREADVPDIVSQLTQNRRLLTAGSDTEDE</sequence>
<name>A0A7S2JGU7_9DINO</name>
<keyword evidence="1" id="KW-0472">Membrane</keyword>
<gene>
    <name evidence="2" type="ORF">AAND1436_LOCUS49743</name>
</gene>
<protein>
    <submittedName>
        <fullName evidence="2">Uncharacterized protein</fullName>
    </submittedName>
</protein>